<keyword evidence="2" id="KW-1133">Transmembrane helix</keyword>
<dbReference type="STRING" id="1090615.SAMN04515671_3000"/>
<dbReference type="EMBL" id="LT629710">
    <property type="protein sequence ID" value="SDP12731.1"/>
    <property type="molecule type" value="Genomic_DNA"/>
</dbReference>
<proteinExistence type="predicted"/>
<dbReference type="RefSeq" id="WP_197676191.1">
    <property type="nucleotide sequence ID" value="NZ_LT629710.1"/>
</dbReference>
<gene>
    <name evidence="4" type="ORF">SAMN04515671_3000</name>
</gene>
<dbReference type="AlphaFoldDB" id="A0A1H0Q5Q0"/>
<feature type="region of interest" description="Disordered" evidence="1">
    <location>
        <begin position="30"/>
        <end position="74"/>
    </location>
</feature>
<protein>
    <submittedName>
        <fullName evidence="4">LysM domain-containing protein</fullName>
    </submittedName>
</protein>
<keyword evidence="2" id="KW-0812">Transmembrane</keyword>
<dbReference type="SMART" id="SM00257">
    <property type="entry name" value="LysM"/>
    <property type="match status" value="1"/>
</dbReference>
<evidence type="ECO:0000313" key="4">
    <source>
        <dbReference type="EMBL" id="SDP12731.1"/>
    </source>
</evidence>
<evidence type="ECO:0000259" key="3">
    <source>
        <dbReference type="PROSITE" id="PS51782"/>
    </source>
</evidence>
<reference evidence="4 5" key="1">
    <citation type="submission" date="2016-10" db="EMBL/GenBank/DDBJ databases">
        <authorList>
            <person name="de Groot N.N."/>
        </authorList>
    </citation>
    <scope>NUCLEOTIDE SEQUENCE [LARGE SCALE GENOMIC DNA]</scope>
    <source>
        <strain evidence="5">P4-7,KCTC 19426,CECT 7604</strain>
    </source>
</reference>
<keyword evidence="2" id="KW-0472">Membrane</keyword>
<name>A0A1H0Q5Q0_9ACTN</name>
<dbReference type="InterPro" id="IPR018392">
    <property type="entry name" value="LysM"/>
</dbReference>
<organism evidence="4 5">
    <name type="scientific">Nakamurella panacisegetis</name>
    <dbReference type="NCBI Taxonomy" id="1090615"/>
    <lineage>
        <taxon>Bacteria</taxon>
        <taxon>Bacillati</taxon>
        <taxon>Actinomycetota</taxon>
        <taxon>Actinomycetes</taxon>
        <taxon>Nakamurellales</taxon>
        <taxon>Nakamurellaceae</taxon>
        <taxon>Nakamurella</taxon>
    </lineage>
</organism>
<dbReference type="Proteomes" id="UP000198741">
    <property type="component" value="Chromosome I"/>
</dbReference>
<dbReference type="Pfam" id="PF01476">
    <property type="entry name" value="LysM"/>
    <property type="match status" value="1"/>
</dbReference>
<dbReference type="InterPro" id="IPR036779">
    <property type="entry name" value="LysM_dom_sf"/>
</dbReference>
<evidence type="ECO:0000313" key="5">
    <source>
        <dbReference type="Proteomes" id="UP000198741"/>
    </source>
</evidence>
<accession>A0A1H0Q5Q0</accession>
<evidence type="ECO:0000256" key="2">
    <source>
        <dbReference type="SAM" id="Phobius"/>
    </source>
</evidence>
<dbReference type="CDD" id="cd00118">
    <property type="entry name" value="LysM"/>
    <property type="match status" value="1"/>
</dbReference>
<sequence>MTNEGAAGPVADGTAGQNMTITTSMATAGPRDVRIPAGPAPRTAAGQRAVSRRRARTVGVRRPPSGLLPSSHRTSAVVTADRGDQVVEREFAMGRWARLTTTVSLAAAAVIVAVAMLSSAQAAAVVDVTVHPGDTLWSIAQQADPDADPSSVIDQIRRLNGLDGDVVAAGAVLKVPTAG</sequence>
<dbReference type="Gene3D" id="3.10.350.10">
    <property type="entry name" value="LysM domain"/>
    <property type="match status" value="1"/>
</dbReference>
<feature type="domain" description="LysM" evidence="3">
    <location>
        <begin position="126"/>
        <end position="175"/>
    </location>
</feature>
<evidence type="ECO:0000256" key="1">
    <source>
        <dbReference type="SAM" id="MobiDB-lite"/>
    </source>
</evidence>
<dbReference type="SUPFAM" id="SSF54106">
    <property type="entry name" value="LysM domain"/>
    <property type="match status" value="1"/>
</dbReference>
<feature type="transmembrane region" description="Helical" evidence="2">
    <location>
        <begin position="99"/>
        <end position="117"/>
    </location>
</feature>
<dbReference type="PROSITE" id="PS51782">
    <property type="entry name" value="LYSM"/>
    <property type="match status" value="1"/>
</dbReference>
<keyword evidence="5" id="KW-1185">Reference proteome</keyword>